<dbReference type="OrthoDB" id="373229at2157"/>
<dbReference type="Proteomes" id="UP000001400">
    <property type="component" value="Chromosome"/>
</dbReference>
<proteinExistence type="predicted"/>
<dbReference type="eggNOG" id="arCOG13544">
    <property type="taxonomic scope" value="Archaea"/>
</dbReference>
<dbReference type="HOGENOM" id="CLU_2534475_0_0_2"/>
<gene>
    <name evidence="1" type="ordered locus">Aboo_0947</name>
</gene>
<keyword evidence="2" id="KW-1185">Reference proteome</keyword>
<accession>B5ID95</accession>
<dbReference type="GeneID" id="8827901"/>
<name>B5ID95_ACIB4</name>
<evidence type="ECO:0000313" key="2">
    <source>
        <dbReference type="Proteomes" id="UP000001400"/>
    </source>
</evidence>
<organism evidence="1 2">
    <name type="scientific">Aciduliprofundum boonei (strain DSM 19572 / T469)</name>
    <dbReference type="NCBI Taxonomy" id="439481"/>
    <lineage>
        <taxon>Archaea</taxon>
        <taxon>Methanobacteriati</taxon>
        <taxon>Thermoplasmatota</taxon>
        <taxon>DHVE2 group</taxon>
        <taxon>Candidatus Aciduliprofundum</taxon>
    </lineage>
</organism>
<sequence length="83" mass="9634">MNPEDAVIKLNKELGRMDDNLFEVIKIYENFFGEWIVHLKVRRMVKASYSTLKRIAEITGAKDILIERAEGDNLAEIKLMLPK</sequence>
<dbReference type="KEGG" id="abi:Aboo_0947"/>
<dbReference type="STRING" id="439481.Aboo_0947"/>
<evidence type="ECO:0000313" key="1">
    <source>
        <dbReference type="EMBL" id="ADD08756.1"/>
    </source>
</evidence>
<reference evidence="1" key="1">
    <citation type="submission" date="2010-02" db="EMBL/GenBank/DDBJ databases">
        <title>Complete sequence of Aciduliprofundum boonei T469.</title>
        <authorList>
            <consortium name="US DOE Joint Genome Institute"/>
            <person name="Lucas S."/>
            <person name="Copeland A."/>
            <person name="Lapidus A."/>
            <person name="Cheng J.-F."/>
            <person name="Bruce D."/>
            <person name="Goodwin L."/>
            <person name="Pitluck S."/>
            <person name="Saunders E."/>
            <person name="Detter J.C."/>
            <person name="Han C."/>
            <person name="Tapia R."/>
            <person name="Land M."/>
            <person name="Hauser L."/>
            <person name="Kyrpides N."/>
            <person name="Mikhailova N."/>
            <person name="Flores G."/>
            <person name="Reysenbach A.-L."/>
            <person name="Woyke T."/>
        </authorList>
    </citation>
    <scope>NUCLEOTIDE SEQUENCE</scope>
    <source>
        <strain evidence="1">T469</strain>
    </source>
</reference>
<dbReference type="AlphaFoldDB" id="B5ID95"/>
<dbReference type="RefSeq" id="WP_008084227.1">
    <property type="nucleotide sequence ID" value="NC_013926.1"/>
</dbReference>
<protein>
    <submittedName>
        <fullName evidence="1">Uncharacterized protein</fullName>
    </submittedName>
</protein>
<dbReference type="EMBL" id="CP001941">
    <property type="protein sequence ID" value="ADD08756.1"/>
    <property type="molecule type" value="Genomic_DNA"/>
</dbReference>